<name>A0AB34JDP3_PRYPA</name>
<dbReference type="AlphaFoldDB" id="A0AB34JDP3"/>
<protein>
    <recommendedName>
        <fullName evidence="4">Inosine/uridine-preferring nucleoside hydrolase domain-containing protein</fullName>
    </recommendedName>
</protein>
<dbReference type="Gene3D" id="3.90.245.10">
    <property type="entry name" value="Ribonucleoside hydrolase-like"/>
    <property type="match status" value="1"/>
</dbReference>
<evidence type="ECO:0000313" key="3">
    <source>
        <dbReference type="Proteomes" id="UP001515480"/>
    </source>
</evidence>
<dbReference type="InterPro" id="IPR036452">
    <property type="entry name" value="Ribo_hydro-like"/>
</dbReference>
<accession>A0AB34JDP3</accession>
<sequence>MLLGLALLPLARPPLALRAVPLIIDTDIGGGGCRDVDDVGAICVANALADNGEAELLAIVQNTRPSEGAGVISVLNHWYGRDKLPIGAYREPHAPHQPPQIDPTQRIQKRFWDGDSLLPDPLSYVPDLVSNWPSQIKNSSQVDSAVDVYRRVLASQPDHAVVISSIGLLTNLEALLQSGPDGHSRLNGYDLFSRKVRLLSVMGGRYPNSSLGCECNFCAIYNGGADHGIASRAAAYVIAHLPPSVQVIYSGVEVGLEVQSGGRLSDCAPPANPCRQAYIDYEGGPRRSRYSWDPLTTLAAVRGVHAASCRECKGCDGFNMVNGTTGDNSWSRGTATNQSYLVLTDAKAAGEMLDQLMCQPPKRRLS</sequence>
<feature type="signal peptide" evidence="1">
    <location>
        <begin position="1"/>
        <end position="18"/>
    </location>
</feature>
<proteinExistence type="predicted"/>
<dbReference type="EMBL" id="JBGBPQ010000009">
    <property type="protein sequence ID" value="KAL1519686.1"/>
    <property type="molecule type" value="Genomic_DNA"/>
</dbReference>
<dbReference type="SUPFAM" id="SSF53590">
    <property type="entry name" value="Nucleoside hydrolase"/>
    <property type="match status" value="1"/>
</dbReference>
<evidence type="ECO:0000256" key="1">
    <source>
        <dbReference type="SAM" id="SignalP"/>
    </source>
</evidence>
<dbReference type="PANTHER" id="PTHR43264:SF1">
    <property type="entry name" value="INOSINE_URIDINE-PREFERRING NUCLEOSIDE HYDROLASE DOMAIN-CONTAINING PROTEIN"/>
    <property type="match status" value="1"/>
</dbReference>
<dbReference type="PANTHER" id="PTHR43264">
    <property type="match status" value="1"/>
</dbReference>
<keyword evidence="3" id="KW-1185">Reference proteome</keyword>
<comment type="caution">
    <text evidence="2">The sequence shown here is derived from an EMBL/GenBank/DDBJ whole genome shotgun (WGS) entry which is preliminary data.</text>
</comment>
<keyword evidence="1" id="KW-0732">Signal</keyword>
<organism evidence="2 3">
    <name type="scientific">Prymnesium parvum</name>
    <name type="common">Toxic golden alga</name>
    <dbReference type="NCBI Taxonomy" id="97485"/>
    <lineage>
        <taxon>Eukaryota</taxon>
        <taxon>Haptista</taxon>
        <taxon>Haptophyta</taxon>
        <taxon>Prymnesiophyceae</taxon>
        <taxon>Prymnesiales</taxon>
        <taxon>Prymnesiaceae</taxon>
        <taxon>Prymnesium</taxon>
    </lineage>
</organism>
<dbReference type="Proteomes" id="UP001515480">
    <property type="component" value="Unassembled WGS sequence"/>
</dbReference>
<evidence type="ECO:0008006" key="4">
    <source>
        <dbReference type="Google" id="ProtNLM"/>
    </source>
</evidence>
<reference evidence="2 3" key="1">
    <citation type="journal article" date="2024" name="Science">
        <title>Giant polyketide synthase enzymes in the biosynthesis of giant marine polyether toxins.</title>
        <authorList>
            <person name="Fallon T.R."/>
            <person name="Shende V.V."/>
            <person name="Wierzbicki I.H."/>
            <person name="Pendleton A.L."/>
            <person name="Watervoot N.F."/>
            <person name="Auber R.P."/>
            <person name="Gonzalez D.J."/>
            <person name="Wisecaver J.H."/>
            <person name="Moore B.S."/>
        </authorList>
    </citation>
    <scope>NUCLEOTIDE SEQUENCE [LARGE SCALE GENOMIC DNA]</scope>
    <source>
        <strain evidence="2 3">12B1</strain>
    </source>
</reference>
<evidence type="ECO:0000313" key="2">
    <source>
        <dbReference type="EMBL" id="KAL1519686.1"/>
    </source>
</evidence>
<dbReference type="GO" id="GO:0016799">
    <property type="term" value="F:hydrolase activity, hydrolyzing N-glycosyl compounds"/>
    <property type="evidence" value="ECO:0007669"/>
    <property type="project" value="InterPro"/>
</dbReference>
<feature type="chain" id="PRO_5044220114" description="Inosine/uridine-preferring nucleoside hydrolase domain-containing protein" evidence="1">
    <location>
        <begin position="19"/>
        <end position="366"/>
    </location>
</feature>
<gene>
    <name evidence="2" type="ORF">AB1Y20_023196</name>
</gene>